<dbReference type="NCBIfam" id="TIGR01933">
    <property type="entry name" value="hflK"/>
    <property type="match status" value="1"/>
</dbReference>
<feature type="transmembrane region" description="Helical" evidence="6">
    <location>
        <begin position="59"/>
        <end position="79"/>
    </location>
</feature>
<dbReference type="SMART" id="SM00244">
    <property type="entry name" value="PHB"/>
    <property type="match status" value="1"/>
</dbReference>
<dbReference type="InterPro" id="IPR001107">
    <property type="entry name" value="Band_7"/>
</dbReference>
<sequence length="368" mass="41423">MFWQNNNEGIDRSNPWDDQNDPWQGRKQGTAINLEDSFQKAWLNFKKSIFGNGGDKPKIIMGLFSLFILLWLVTGFYRVSEGELGVEIRFGEMTIITPPGLRYHLPSPIETVIVTKVSEINQVDSGIRVKSDTAMLGEDSDNQMLTGDENILTLNFSVLWFIKDVKKYLFNDPTPNKTVKLAAESAVREVIAQTTIVEALTKGKDKIVVDAQKLLQKMLDDYGIGIEVQQVRLLRVNPPEKVIDAFRDVQRARADRESKINEARAYQNSIIPEARGQAQQIEQGAEAFRQSVVADAQGQAQRFLALLQEYKKAPEVTRERLYIDLMSQLMKNVNKVIIDTPGNAQGVLPYLPLPEIKNKPSTSAGDSQ</sequence>
<dbReference type="SUPFAM" id="SSF117892">
    <property type="entry name" value="Band 7/SPFH domain"/>
    <property type="match status" value="1"/>
</dbReference>
<dbReference type="Gene3D" id="3.30.479.30">
    <property type="entry name" value="Band 7 domain"/>
    <property type="match status" value="1"/>
</dbReference>
<evidence type="ECO:0000256" key="7">
    <source>
        <dbReference type="SAM" id="MobiDB-lite"/>
    </source>
</evidence>
<dbReference type="CDD" id="cd03404">
    <property type="entry name" value="SPFH_HflK"/>
    <property type="match status" value="1"/>
</dbReference>
<dbReference type="InterPro" id="IPR036013">
    <property type="entry name" value="Band_7/SPFH_dom_sf"/>
</dbReference>
<comment type="subcellular location">
    <subcellularLocation>
        <location evidence="1">Membrane</location>
        <topology evidence="1">Single-pass membrane protein</topology>
    </subcellularLocation>
</comment>
<evidence type="ECO:0000256" key="6">
    <source>
        <dbReference type="RuleBase" id="RU364113"/>
    </source>
</evidence>
<evidence type="ECO:0000256" key="2">
    <source>
        <dbReference type="ARBA" id="ARBA00006971"/>
    </source>
</evidence>
<evidence type="ECO:0000313" key="9">
    <source>
        <dbReference type="EMBL" id="MBN9412686.1"/>
    </source>
</evidence>
<dbReference type="GO" id="GO:0008233">
    <property type="term" value="F:peptidase activity"/>
    <property type="evidence" value="ECO:0007669"/>
    <property type="project" value="UniProtKB-KW"/>
</dbReference>
<keyword evidence="3 6" id="KW-0812">Transmembrane</keyword>
<evidence type="ECO:0000259" key="8">
    <source>
        <dbReference type="SMART" id="SM00244"/>
    </source>
</evidence>
<dbReference type="GO" id="GO:0006508">
    <property type="term" value="P:proteolysis"/>
    <property type="evidence" value="ECO:0007669"/>
    <property type="project" value="UniProtKB-KW"/>
</dbReference>
<dbReference type="InterPro" id="IPR010201">
    <property type="entry name" value="HflK"/>
</dbReference>
<evidence type="ECO:0000256" key="5">
    <source>
        <dbReference type="ARBA" id="ARBA00023136"/>
    </source>
</evidence>
<keyword evidence="9" id="KW-0645">Protease</keyword>
<comment type="subunit">
    <text evidence="6">HflC and HflK may interact to form a multimeric complex.</text>
</comment>
<evidence type="ECO:0000256" key="4">
    <source>
        <dbReference type="ARBA" id="ARBA00022989"/>
    </source>
</evidence>
<feature type="region of interest" description="Disordered" evidence="7">
    <location>
        <begin position="1"/>
        <end position="27"/>
    </location>
</feature>
<protein>
    <recommendedName>
        <fullName evidence="6">Protein HflK</fullName>
    </recommendedName>
</protein>
<comment type="caution">
    <text evidence="9">The sequence shown here is derived from an EMBL/GenBank/DDBJ whole genome shotgun (WGS) entry which is preliminary data.</text>
</comment>
<evidence type="ECO:0000313" key="10">
    <source>
        <dbReference type="Proteomes" id="UP000664414"/>
    </source>
</evidence>
<dbReference type="PANTHER" id="PTHR43327:SF2">
    <property type="entry name" value="MODULATOR OF FTSH PROTEASE HFLK"/>
    <property type="match status" value="1"/>
</dbReference>
<dbReference type="PANTHER" id="PTHR43327">
    <property type="entry name" value="STOMATIN-LIKE PROTEIN 2, MITOCHONDRIAL"/>
    <property type="match status" value="1"/>
</dbReference>
<proteinExistence type="inferred from homology"/>
<gene>
    <name evidence="9" type="primary">hflK</name>
    <name evidence="9" type="ORF">J0H12_02005</name>
</gene>
<evidence type="ECO:0000256" key="1">
    <source>
        <dbReference type="ARBA" id="ARBA00004167"/>
    </source>
</evidence>
<dbReference type="EMBL" id="JAFKGL010000012">
    <property type="protein sequence ID" value="MBN9412686.1"/>
    <property type="molecule type" value="Genomic_DNA"/>
</dbReference>
<keyword evidence="5 6" id="KW-0472">Membrane</keyword>
<dbReference type="AlphaFoldDB" id="A0A8J7TUE6"/>
<dbReference type="GO" id="GO:0016020">
    <property type="term" value="C:membrane"/>
    <property type="evidence" value="ECO:0007669"/>
    <property type="project" value="UniProtKB-SubCell"/>
</dbReference>
<dbReference type="Pfam" id="PF01145">
    <property type="entry name" value="Band_7"/>
    <property type="match status" value="1"/>
</dbReference>
<comment type="similarity">
    <text evidence="2 6">Belongs to the band 7/mec-2 family. HflK subfamily.</text>
</comment>
<organism evidence="9 10">
    <name type="scientific">Candidatus Paracaedimonas acanthamoebae</name>
    <dbReference type="NCBI Taxonomy" id="244581"/>
    <lineage>
        <taxon>Bacteria</taxon>
        <taxon>Pseudomonadati</taxon>
        <taxon>Pseudomonadota</taxon>
        <taxon>Alphaproteobacteria</taxon>
        <taxon>Holosporales</taxon>
        <taxon>Caedimonadaceae</taxon>
        <taxon>Candidatus Paracaedimonas</taxon>
    </lineage>
</organism>
<name>A0A8J7TUE6_9PROT</name>
<reference evidence="9" key="1">
    <citation type="submission" date="2021-02" db="EMBL/GenBank/DDBJ databases">
        <title>Thiocyanate and organic carbon inputs drive convergent selection for specific autotrophic Afipia and Thiobacillus strains within complex microbiomes.</title>
        <authorList>
            <person name="Huddy R.J."/>
            <person name="Sachdeva R."/>
            <person name="Kadzinga F."/>
            <person name="Kantor R.S."/>
            <person name="Harrison S.T.L."/>
            <person name="Banfield J.F."/>
        </authorList>
    </citation>
    <scope>NUCLEOTIDE SEQUENCE</scope>
    <source>
        <strain evidence="9">SCN18_10_11_15_R4_P_38_20</strain>
    </source>
</reference>
<keyword evidence="4 6" id="KW-1133">Transmembrane helix</keyword>
<feature type="domain" description="Band 7" evidence="8">
    <location>
        <begin position="74"/>
        <end position="250"/>
    </location>
</feature>
<comment type="function">
    <text evidence="6">HflC and HflK could encode or regulate a protease.</text>
</comment>
<keyword evidence="9" id="KW-0378">Hydrolase</keyword>
<evidence type="ECO:0000256" key="3">
    <source>
        <dbReference type="ARBA" id="ARBA00022692"/>
    </source>
</evidence>
<dbReference type="Proteomes" id="UP000664414">
    <property type="component" value="Unassembled WGS sequence"/>
</dbReference>
<accession>A0A8J7TUE6</accession>
<dbReference type="InterPro" id="IPR050710">
    <property type="entry name" value="Band7/mec-2_domain"/>
</dbReference>